<keyword evidence="2" id="KW-1185">Reference proteome</keyword>
<gene>
    <name evidence="1" type="ORF">C7384_10113</name>
</gene>
<dbReference type="InterPro" id="IPR038056">
    <property type="entry name" value="YjbR-like_sf"/>
</dbReference>
<sequence length="115" mass="13554">MQFKLDELVNLTIKYSNGYEDFPFNGGKSHEKIIWHIIRHPKNKKIIAMIFIKDTTLWLNLKLTAEHVSQMVHISGIEPGYHMNKKYWISININNTEILEEELINMIKESAQLTE</sequence>
<protein>
    <submittedName>
        <fullName evidence="1">YjbR protein</fullName>
    </submittedName>
</protein>
<comment type="caution">
    <text evidence="1">The sequence shown here is derived from an EMBL/GenBank/DDBJ whole genome shotgun (WGS) entry which is preliminary data.</text>
</comment>
<organism evidence="1 2">
    <name type="scientific">Convivina intestini</name>
    <dbReference type="NCBI Taxonomy" id="1505726"/>
    <lineage>
        <taxon>Bacteria</taxon>
        <taxon>Bacillati</taxon>
        <taxon>Bacillota</taxon>
        <taxon>Bacilli</taxon>
        <taxon>Lactobacillales</taxon>
        <taxon>Lactobacillaceae</taxon>
        <taxon>Convivina</taxon>
    </lineage>
</organism>
<evidence type="ECO:0000313" key="2">
    <source>
        <dbReference type="Proteomes" id="UP000245433"/>
    </source>
</evidence>
<dbReference type="SUPFAM" id="SSF142906">
    <property type="entry name" value="YjbR-like"/>
    <property type="match status" value="1"/>
</dbReference>
<accession>A0A2U1DEX5</accession>
<dbReference type="EMBL" id="QEKT01000001">
    <property type="protein sequence ID" value="PVY86102.1"/>
    <property type="molecule type" value="Genomic_DNA"/>
</dbReference>
<dbReference type="InterPro" id="IPR007351">
    <property type="entry name" value="YjbR"/>
</dbReference>
<dbReference type="AlphaFoldDB" id="A0A2U1DEX5"/>
<dbReference type="PANTHER" id="PTHR35145:SF1">
    <property type="entry name" value="CYTOPLASMIC PROTEIN"/>
    <property type="match status" value="1"/>
</dbReference>
<dbReference type="Proteomes" id="UP000245433">
    <property type="component" value="Unassembled WGS sequence"/>
</dbReference>
<dbReference type="Pfam" id="PF04237">
    <property type="entry name" value="YjbR"/>
    <property type="match status" value="1"/>
</dbReference>
<dbReference type="InterPro" id="IPR058532">
    <property type="entry name" value="YjbR/MT2646/Rv2570-like"/>
</dbReference>
<dbReference type="OrthoDB" id="9789813at2"/>
<proteinExistence type="predicted"/>
<dbReference type="Gene3D" id="3.90.1150.30">
    <property type="match status" value="1"/>
</dbReference>
<dbReference type="PANTHER" id="PTHR35145">
    <property type="entry name" value="CYTOPLASMIC PROTEIN-RELATED"/>
    <property type="match status" value="1"/>
</dbReference>
<evidence type="ECO:0000313" key="1">
    <source>
        <dbReference type="EMBL" id="PVY86102.1"/>
    </source>
</evidence>
<reference evidence="1 2" key="1">
    <citation type="submission" date="2018-04" db="EMBL/GenBank/DDBJ databases">
        <title>Genomic Encyclopedia of Type Strains, Phase IV (KMG-IV): sequencing the most valuable type-strain genomes for metagenomic binning, comparative biology and taxonomic classification.</title>
        <authorList>
            <person name="Goeker M."/>
        </authorList>
    </citation>
    <scope>NUCLEOTIDE SEQUENCE [LARGE SCALE GENOMIC DNA]</scope>
    <source>
        <strain evidence="1 2">DSM 28795</strain>
    </source>
</reference>
<name>A0A2U1DEX5_9LACO</name>
<dbReference type="RefSeq" id="WP_089937203.1">
    <property type="nucleotide sequence ID" value="NZ_CAKOEW010000004.1"/>
</dbReference>